<evidence type="ECO:0000313" key="3">
    <source>
        <dbReference type="Proteomes" id="UP000266723"/>
    </source>
</evidence>
<protein>
    <recommendedName>
        <fullName evidence="4">AT-hook motif nuclear-localized protein</fullName>
    </recommendedName>
</protein>
<reference evidence="2 3" key="1">
    <citation type="journal article" date="2020" name="BMC Genomics">
        <title>Intraspecific diversification of the crop wild relative Brassica cretica Lam. using demographic model selection.</title>
        <authorList>
            <person name="Kioukis A."/>
            <person name="Michalopoulou V.A."/>
            <person name="Briers L."/>
            <person name="Pirintsos S."/>
            <person name="Studholme D.J."/>
            <person name="Pavlidis P."/>
            <person name="Sarris P.F."/>
        </authorList>
    </citation>
    <scope>NUCLEOTIDE SEQUENCE [LARGE SCALE GENOMIC DNA]</scope>
    <source>
        <strain evidence="3">cv. PFS-1207/04</strain>
    </source>
</reference>
<evidence type="ECO:0008006" key="4">
    <source>
        <dbReference type="Google" id="ProtNLM"/>
    </source>
</evidence>
<evidence type="ECO:0000256" key="1">
    <source>
        <dbReference type="SAM" id="MobiDB-lite"/>
    </source>
</evidence>
<accession>A0ABQ7AWY2</accession>
<name>A0ABQ7AWY2_BRACR</name>
<dbReference type="EMBL" id="QGKV02001556">
    <property type="protein sequence ID" value="KAF3518471.1"/>
    <property type="molecule type" value="Genomic_DNA"/>
</dbReference>
<feature type="compositionally biased region" description="Basic and acidic residues" evidence="1">
    <location>
        <begin position="71"/>
        <end position="88"/>
    </location>
</feature>
<proteinExistence type="predicted"/>
<keyword evidence="3" id="KW-1185">Reference proteome</keyword>
<feature type="compositionally biased region" description="Polar residues" evidence="1">
    <location>
        <begin position="109"/>
        <end position="120"/>
    </location>
</feature>
<feature type="region of interest" description="Disordered" evidence="1">
    <location>
        <begin position="36"/>
        <end position="120"/>
    </location>
</feature>
<dbReference type="Proteomes" id="UP000266723">
    <property type="component" value="Unassembled WGS sequence"/>
</dbReference>
<comment type="caution">
    <text evidence="2">The sequence shown here is derived from an EMBL/GenBank/DDBJ whole genome shotgun (WGS) entry which is preliminary data.</text>
</comment>
<evidence type="ECO:0000313" key="2">
    <source>
        <dbReference type="EMBL" id="KAF3518471.1"/>
    </source>
</evidence>
<sequence>MEKPASQQIQPEKSLALEGGGYISISLATTYAQSDMTTNAGKDPQTHDGTPVDANADKTPAGNGHCRRRDTRPDEGNVRLRSEKDGRTRKTRGLSCKTGGNVNGEDQEQSPTQNHKSPQR</sequence>
<organism evidence="2 3">
    <name type="scientific">Brassica cretica</name>
    <name type="common">Mustard</name>
    <dbReference type="NCBI Taxonomy" id="69181"/>
    <lineage>
        <taxon>Eukaryota</taxon>
        <taxon>Viridiplantae</taxon>
        <taxon>Streptophyta</taxon>
        <taxon>Embryophyta</taxon>
        <taxon>Tracheophyta</taxon>
        <taxon>Spermatophyta</taxon>
        <taxon>Magnoliopsida</taxon>
        <taxon>eudicotyledons</taxon>
        <taxon>Gunneridae</taxon>
        <taxon>Pentapetalae</taxon>
        <taxon>rosids</taxon>
        <taxon>malvids</taxon>
        <taxon>Brassicales</taxon>
        <taxon>Brassicaceae</taxon>
        <taxon>Brassiceae</taxon>
        <taxon>Brassica</taxon>
    </lineage>
</organism>
<gene>
    <name evidence="2" type="ORF">DY000_02059578</name>
</gene>